<evidence type="ECO:0000256" key="1">
    <source>
        <dbReference type="SAM" id="MobiDB-lite"/>
    </source>
</evidence>
<evidence type="ECO:0000313" key="2">
    <source>
        <dbReference type="EMBL" id="WNH52007.1"/>
    </source>
</evidence>
<accession>A0ABY9YM78</accession>
<protein>
    <submittedName>
        <fullName evidence="2">DUF6491 family protein</fullName>
    </submittedName>
</protein>
<feature type="region of interest" description="Disordered" evidence="1">
    <location>
        <begin position="137"/>
        <end position="171"/>
    </location>
</feature>
<name>A0ABY9YM78_9GAMM</name>
<dbReference type="Pfam" id="PF20101">
    <property type="entry name" value="DUF6491"/>
    <property type="match status" value="1"/>
</dbReference>
<dbReference type="EMBL" id="CP115541">
    <property type="protein sequence ID" value="WNH52007.1"/>
    <property type="molecule type" value="Genomic_DNA"/>
</dbReference>
<proteinExistence type="predicted"/>
<feature type="compositionally biased region" description="Basic and acidic residues" evidence="1">
    <location>
        <begin position="137"/>
        <end position="149"/>
    </location>
</feature>
<reference evidence="2 3" key="1">
    <citation type="submission" date="2022-12" db="EMBL/GenBank/DDBJ databases">
        <title>Two new species, Stenotrophomonas aracearum and Stenotrophomonas oahuensis, isolated from Anthurium (Araceae family) in Hawaii.</title>
        <authorList>
            <person name="Chunag S.C."/>
            <person name="Dobhal S."/>
            <person name="Alvarez A."/>
            <person name="Arif M."/>
        </authorList>
    </citation>
    <scope>NUCLEOTIDE SEQUENCE [LARGE SCALE GENOMIC DNA]</scope>
    <source>
        <strain evidence="2 3">A5586</strain>
    </source>
</reference>
<sequence>MRIRTLLAGMTLALVGCSTTPSMTTDQRIALYFEHAGPPVQSFRLTRFVRHTQWTPLGDRALAVWISQSRGYLLQLRGRCTGLAIAHTVQITNSFGTVNARWDSVIPRTVSVAMPQSCRIMRIRPLDGTGLRDARREMRATVRSDRPADVVEDTGPDVSDRPGDYLPTSEP</sequence>
<gene>
    <name evidence="2" type="ORF">PDM29_16935</name>
</gene>
<dbReference type="InterPro" id="IPR045500">
    <property type="entry name" value="DUF6491"/>
</dbReference>
<dbReference type="Proteomes" id="UP001302072">
    <property type="component" value="Chromosome"/>
</dbReference>
<organism evidence="2 3">
    <name type="scientific">Stenotrophomonas oahuensis</name>
    <dbReference type="NCBI Taxonomy" id="3003271"/>
    <lineage>
        <taxon>Bacteria</taxon>
        <taxon>Pseudomonadati</taxon>
        <taxon>Pseudomonadota</taxon>
        <taxon>Gammaproteobacteria</taxon>
        <taxon>Lysobacterales</taxon>
        <taxon>Lysobacteraceae</taxon>
        <taxon>Stenotrophomonas</taxon>
    </lineage>
</organism>
<keyword evidence="3" id="KW-1185">Reference proteome</keyword>
<evidence type="ECO:0000313" key="3">
    <source>
        <dbReference type="Proteomes" id="UP001302072"/>
    </source>
</evidence>
<dbReference type="PROSITE" id="PS51257">
    <property type="entry name" value="PROKAR_LIPOPROTEIN"/>
    <property type="match status" value="1"/>
</dbReference>
<dbReference type="RefSeq" id="WP_311191220.1">
    <property type="nucleotide sequence ID" value="NZ_CP115541.1"/>
</dbReference>